<dbReference type="InterPro" id="IPR011044">
    <property type="entry name" value="Quino_amine_DH_bsu"/>
</dbReference>
<dbReference type="Proteomes" id="UP000284731">
    <property type="component" value="Unassembled WGS sequence"/>
</dbReference>
<dbReference type="AlphaFoldDB" id="A0A412PFH9"/>
<reference evidence="1 2" key="1">
    <citation type="submission" date="2018-08" db="EMBL/GenBank/DDBJ databases">
        <title>A genome reference for cultivated species of the human gut microbiota.</title>
        <authorList>
            <person name="Zou Y."/>
            <person name="Xue W."/>
            <person name="Luo G."/>
        </authorList>
    </citation>
    <scope>NUCLEOTIDE SEQUENCE [LARGE SCALE GENOMIC DNA]</scope>
    <source>
        <strain evidence="1 2">AF18-46</strain>
    </source>
</reference>
<evidence type="ECO:0000313" key="1">
    <source>
        <dbReference type="EMBL" id="RGT56392.1"/>
    </source>
</evidence>
<accession>A0A412PFH9</accession>
<dbReference type="RefSeq" id="WP_118764868.1">
    <property type="nucleotide sequence ID" value="NZ_CABJCF010000002.1"/>
</dbReference>
<protein>
    <recommendedName>
        <fullName evidence="3">WD40 repeat domain-containing protein</fullName>
    </recommendedName>
</protein>
<sequence>MKVNKKVLGTLNKCYALAQVEFDGKQYLACAAEKEDPCYLYDYEGNFIEKLWDGPGGVMSLEQYPNQTYPTLLATWKFYSPNNGADSKIVYYLRKDGEWHIHTLCKLPFVHRFGVIERNHQKYLVACTLKSAHAFKDDWTCPGRVWVAKLPEDISIYDEDHQLELTPLISGLTQNHGFFKTEEEDYQIALVGTKNGIFKVIPPADENSEWTYEQLTTDPTSDMLYLDFDNDEQKELMTFAPFHGDTLAIYKLVDGSYQKVWEDERKMPFLHAIYPLEMNGKVYGIYGYRRNELELNLLSYDADTNTYISENLDRNAGPTNALAFKDGDVQKIFVSNRETNEIALYTIEE</sequence>
<gene>
    <name evidence="1" type="ORF">DWX20_06180</name>
</gene>
<evidence type="ECO:0008006" key="3">
    <source>
        <dbReference type="Google" id="ProtNLM"/>
    </source>
</evidence>
<name>A0A412PFH9_9FIRM</name>
<comment type="caution">
    <text evidence="1">The sequence shown here is derived from an EMBL/GenBank/DDBJ whole genome shotgun (WGS) entry which is preliminary data.</text>
</comment>
<dbReference type="SUPFAM" id="SSF50969">
    <property type="entry name" value="YVTN repeat-like/Quinoprotein amine dehydrogenase"/>
    <property type="match status" value="1"/>
</dbReference>
<dbReference type="EMBL" id="QRWX01000002">
    <property type="protein sequence ID" value="RGT56392.1"/>
    <property type="molecule type" value="Genomic_DNA"/>
</dbReference>
<evidence type="ECO:0000313" key="2">
    <source>
        <dbReference type="Proteomes" id="UP000284731"/>
    </source>
</evidence>
<proteinExistence type="predicted"/>
<organism evidence="1 2">
    <name type="scientific">Solobacterium moorei</name>
    <dbReference type="NCBI Taxonomy" id="102148"/>
    <lineage>
        <taxon>Bacteria</taxon>
        <taxon>Bacillati</taxon>
        <taxon>Bacillota</taxon>
        <taxon>Erysipelotrichia</taxon>
        <taxon>Erysipelotrichales</taxon>
        <taxon>Erysipelotrichaceae</taxon>
        <taxon>Solobacterium</taxon>
    </lineage>
</organism>